<comment type="similarity">
    <text evidence="1">Belongs to the Cyclase 1 superfamily.</text>
</comment>
<dbReference type="EMBL" id="CAWUHD010000092">
    <property type="protein sequence ID" value="CAK7230300.1"/>
    <property type="molecule type" value="Genomic_DNA"/>
</dbReference>
<protein>
    <recommendedName>
        <fullName evidence="4">Cyclase family protein</fullName>
    </recommendedName>
</protein>
<evidence type="ECO:0000313" key="2">
    <source>
        <dbReference type="EMBL" id="CAK7230300.1"/>
    </source>
</evidence>
<dbReference type="Pfam" id="PF04199">
    <property type="entry name" value="Cyclase"/>
    <property type="match status" value="1"/>
</dbReference>
<sequence length="268" mass="28272">MDVLESIKKGTRVFDLGVTWRNGMPASASSVPFSMALTWRHGDRDRSASGGGDSSNSVIITGDHVGTHIDALCHVSFDGRMCGGVVAMDASKGGHFRELGVETIEPMVCRGVLLDIASLKGVLRLEPGYGITASDLQAALGATPLNQGDVVLVRSGWIQHFNDPGAFLGDATGVPGCDASAGQWLADHGIRAAGADSIQFEQVQLGPNFRKRPCHGILLLQNGIHIIEVMDLEALAAAKIKEFLFILSPLKWLGATASPVRPLAVVNA</sequence>
<organism evidence="2 3">
    <name type="scientific">Sporothrix eucalyptigena</name>
    <dbReference type="NCBI Taxonomy" id="1812306"/>
    <lineage>
        <taxon>Eukaryota</taxon>
        <taxon>Fungi</taxon>
        <taxon>Dikarya</taxon>
        <taxon>Ascomycota</taxon>
        <taxon>Pezizomycotina</taxon>
        <taxon>Sordariomycetes</taxon>
        <taxon>Sordariomycetidae</taxon>
        <taxon>Ophiostomatales</taxon>
        <taxon>Ophiostomataceae</taxon>
        <taxon>Sporothrix</taxon>
    </lineage>
</organism>
<evidence type="ECO:0000313" key="3">
    <source>
        <dbReference type="Proteomes" id="UP001642482"/>
    </source>
</evidence>
<keyword evidence="3" id="KW-1185">Reference proteome</keyword>
<dbReference type="Proteomes" id="UP001642482">
    <property type="component" value="Unassembled WGS sequence"/>
</dbReference>
<evidence type="ECO:0008006" key="4">
    <source>
        <dbReference type="Google" id="ProtNLM"/>
    </source>
</evidence>
<dbReference type="PANTHER" id="PTHR34861:SF10">
    <property type="entry name" value="CYCLASE"/>
    <property type="match status" value="1"/>
</dbReference>
<gene>
    <name evidence="2" type="ORF">SEUCBS140593_007539</name>
</gene>
<evidence type="ECO:0000256" key="1">
    <source>
        <dbReference type="ARBA" id="ARBA00007865"/>
    </source>
</evidence>
<dbReference type="PANTHER" id="PTHR34861">
    <property type="match status" value="1"/>
</dbReference>
<dbReference type="Gene3D" id="3.50.30.50">
    <property type="entry name" value="Putative cyclase"/>
    <property type="match status" value="1"/>
</dbReference>
<name>A0ABP0CGT7_9PEZI</name>
<proteinExistence type="inferred from homology"/>
<reference evidence="2 3" key="1">
    <citation type="submission" date="2024-01" db="EMBL/GenBank/DDBJ databases">
        <authorList>
            <person name="Allen C."/>
            <person name="Tagirdzhanova G."/>
        </authorList>
    </citation>
    <scope>NUCLEOTIDE SEQUENCE [LARGE SCALE GENOMIC DNA]</scope>
</reference>
<dbReference type="SUPFAM" id="SSF102198">
    <property type="entry name" value="Putative cyclase"/>
    <property type="match status" value="1"/>
</dbReference>
<dbReference type="InterPro" id="IPR007325">
    <property type="entry name" value="KFase/CYL"/>
</dbReference>
<accession>A0ABP0CGT7</accession>
<comment type="caution">
    <text evidence="2">The sequence shown here is derived from an EMBL/GenBank/DDBJ whole genome shotgun (WGS) entry which is preliminary data.</text>
</comment>
<dbReference type="InterPro" id="IPR037175">
    <property type="entry name" value="KFase_sf"/>
</dbReference>